<evidence type="ECO:0000313" key="3">
    <source>
        <dbReference type="EMBL" id="CAH2052864.1"/>
    </source>
</evidence>
<evidence type="ECO:0000313" key="4">
    <source>
        <dbReference type="Proteomes" id="UP000836841"/>
    </source>
</evidence>
<dbReference type="GO" id="GO:0000118">
    <property type="term" value="C:histone deacetylase complex"/>
    <property type="evidence" value="ECO:0007669"/>
    <property type="project" value="TreeGrafter"/>
</dbReference>
<protein>
    <recommendedName>
        <fullName evidence="2">Histone deacetylase interacting domain-containing protein</fullName>
    </recommendedName>
</protein>
<feature type="compositionally biased region" description="Acidic residues" evidence="1">
    <location>
        <begin position="85"/>
        <end position="98"/>
    </location>
</feature>
<dbReference type="InterPro" id="IPR039774">
    <property type="entry name" value="Sin3-like"/>
</dbReference>
<dbReference type="SMART" id="SM00761">
    <property type="entry name" value="HDAC_interact"/>
    <property type="match status" value="1"/>
</dbReference>
<keyword evidence="4" id="KW-1185">Reference proteome</keyword>
<name>A0AAU9RWQ6_THLAR</name>
<dbReference type="EMBL" id="OU466859">
    <property type="protein sequence ID" value="CAH2052864.1"/>
    <property type="molecule type" value="Genomic_DNA"/>
</dbReference>
<dbReference type="GO" id="GO:0003714">
    <property type="term" value="F:transcription corepressor activity"/>
    <property type="evidence" value="ECO:0007669"/>
    <property type="project" value="InterPro"/>
</dbReference>
<dbReference type="GO" id="GO:0000785">
    <property type="term" value="C:chromatin"/>
    <property type="evidence" value="ECO:0007669"/>
    <property type="project" value="TreeGrafter"/>
</dbReference>
<accession>A0AAU9RWQ6</accession>
<dbReference type="AlphaFoldDB" id="A0AAU9RWQ6"/>
<evidence type="ECO:0000256" key="1">
    <source>
        <dbReference type="SAM" id="MobiDB-lite"/>
    </source>
</evidence>
<reference evidence="3 4" key="1">
    <citation type="submission" date="2022-03" db="EMBL/GenBank/DDBJ databases">
        <authorList>
            <person name="Nunn A."/>
            <person name="Chopra R."/>
            <person name="Nunn A."/>
            <person name="Contreras Garrido A."/>
        </authorList>
    </citation>
    <scope>NUCLEOTIDE SEQUENCE [LARGE SCALE GENOMIC DNA]</scope>
</reference>
<dbReference type="Proteomes" id="UP000836841">
    <property type="component" value="Chromosome 3"/>
</dbReference>
<gene>
    <name evidence="3" type="ORF">TAV2_LOCUS11724</name>
</gene>
<dbReference type="PANTHER" id="PTHR12346:SF23">
    <property type="entry name" value="PAIRED AMPHIPATHIC HELIX SIN3-LIKE PROTEIN-RELATED"/>
    <property type="match status" value="1"/>
</dbReference>
<organism evidence="3 4">
    <name type="scientific">Thlaspi arvense</name>
    <name type="common">Field penny-cress</name>
    <dbReference type="NCBI Taxonomy" id="13288"/>
    <lineage>
        <taxon>Eukaryota</taxon>
        <taxon>Viridiplantae</taxon>
        <taxon>Streptophyta</taxon>
        <taxon>Embryophyta</taxon>
        <taxon>Tracheophyta</taxon>
        <taxon>Spermatophyta</taxon>
        <taxon>Magnoliopsida</taxon>
        <taxon>eudicotyledons</taxon>
        <taxon>Gunneridae</taxon>
        <taxon>Pentapetalae</taxon>
        <taxon>rosids</taxon>
        <taxon>malvids</taxon>
        <taxon>Brassicales</taxon>
        <taxon>Brassicaceae</taxon>
        <taxon>Thlaspideae</taxon>
        <taxon>Thlaspi</taxon>
    </lineage>
</organism>
<sequence length="324" mass="37822">MPTLKRNVVEIWSTINERLSPPDLETITSLLKDFTNHRIEKKQLITSALLLFKNDEILHRRFTEFLHGIRSQEDEDRESSRNDEVSDIEEGEIREDEEANHLEIGVELDQNPREDPLHGDQKIQEIDLAGKKRKRGILQGVLVEDDDSKNKAEKETTELERVTPSYRRILKEEQSPVSDEVLNNEFVSVGLKKEGHVWGGKKLTEYEKVMARCENDMFETDMLMSALKNAVEIAEKVMREEMRLEDVGVKFYRCIDHLYGGRDMADIVKDDHKKALPVIMGRLKQKIDELKLAIERWTPIWKKVWKENSARERDGSTAESRREK</sequence>
<feature type="region of interest" description="Disordered" evidence="1">
    <location>
        <begin position="71"/>
        <end position="100"/>
    </location>
</feature>
<feature type="domain" description="Histone deacetylase interacting" evidence="2">
    <location>
        <begin position="158"/>
        <end position="251"/>
    </location>
</feature>
<proteinExistence type="predicted"/>
<dbReference type="GO" id="GO:0000122">
    <property type="term" value="P:negative regulation of transcription by RNA polymerase II"/>
    <property type="evidence" value="ECO:0007669"/>
    <property type="project" value="TreeGrafter"/>
</dbReference>
<evidence type="ECO:0000259" key="2">
    <source>
        <dbReference type="SMART" id="SM00761"/>
    </source>
</evidence>
<dbReference type="Pfam" id="PF08295">
    <property type="entry name" value="Sin3_corepress"/>
    <property type="match status" value="1"/>
</dbReference>
<dbReference type="InterPro" id="IPR013194">
    <property type="entry name" value="HDAC_interact_dom"/>
</dbReference>
<dbReference type="PANTHER" id="PTHR12346">
    <property type="entry name" value="SIN3B-RELATED"/>
    <property type="match status" value="1"/>
</dbReference>